<evidence type="ECO:0000256" key="1">
    <source>
        <dbReference type="ARBA" id="ARBA00004496"/>
    </source>
</evidence>
<sequence>MSRRCIFLDRDGVINVKADEGDYIRSWEQFQWIPNTIDWIRLFNALDFLVIVVTNQRGVARGLMTQANVDSIHEQMVRELAAKDAIIDDVFVCPHEIGSCQCRKPLPGMVHAARDKWNIDVEHSLMIGDSESDRQLASNCEMGFIHVHEGKISGMQLQHTIGKRRGHCDVR</sequence>
<dbReference type="InterPro" id="IPR004446">
    <property type="entry name" value="Heptose_bisP_phosphatase"/>
</dbReference>
<evidence type="ECO:0000256" key="4">
    <source>
        <dbReference type="ARBA" id="ARBA00022801"/>
    </source>
</evidence>
<keyword evidence="5 7" id="KW-0119">Carbohydrate metabolism</keyword>
<protein>
    <recommendedName>
        <fullName evidence="6 7">D,D-heptose 1,7-bisphosphate phosphatase</fullName>
        <ecNumber evidence="7">3.1.3.-</ecNumber>
    </recommendedName>
</protein>
<comment type="similarity">
    <text evidence="7">Belongs to the gmhB family.</text>
</comment>
<dbReference type="SUPFAM" id="SSF56784">
    <property type="entry name" value="HAD-like"/>
    <property type="match status" value="1"/>
</dbReference>
<evidence type="ECO:0000313" key="8">
    <source>
        <dbReference type="EMBL" id="GAA4451858.1"/>
    </source>
</evidence>
<dbReference type="EC" id="3.1.3.-" evidence="7"/>
<dbReference type="NCBIfam" id="TIGR01662">
    <property type="entry name" value="HAD-SF-IIIA"/>
    <property type="match status" value="1"/>
</dbReference>
<keyword evidence="4 7" id="KW-0378">Hydrolase</keyword>
<proteinExistence type="inferred from homology"/>
<comment type="subcellular location">
    <subcellularLocation>
        <location evidence="1 7">Cytoplasm</location>
    </subcellularLocation>
</comment>
<dbReference type="InterPro" id="IPR023214">
    <property type="entry name" value="HAD_sf"/>
</dbReference>
<dbReference type="PANTHER" id="PTHR42891:SF1">
    <property type="entry name" value="D-GLYCERO-BETA-D-MANNO-HEPTOSE-1,7-BISPHOSPHATE 7-PHOSPHATASE"/>
    <property type="match status" value="1"/>
</dbReference>
<evidence type="ECO:0000256" key="2">
    <source>
        <dbReference type="ARBA" id="ARBA00022490"/>
    </source>
</evidence>
<keyword evidence="3" id="KW-0479">Metal-binding</keyword>
<evidence type="ECO:0000313" key="9">
    <source>
        <dbReference type="Proteomes" id="UP001500840"/>
    </source>
</evidence>
<dbReference type="Gene3D" id="3.40.50.1000">
    <property type="entry name" value="HAD superfamily/HAD-like"/>
    <property type="match status" value="1"/>
</dbReference>
<dbReference type="InterPro" id="IPR006549">
    <property type="entry name" value="HAD-SF_hydro_IIIA"/>
</dbReference>
<dbReference type="EMBL" id="BAABGA010000029">
    <property type="protein sequence ID" value="GAA4451858.1"/>
    <property type="molecule type" value="Genomic_DNA"/>
</dbReference>
<evidence type="ECO:0000256" key="5">
    <source>
        <dbReference type="ARBA" id="ARBA00023277"/>
    </source>
</evidence>
<keyword evidence="9" id="KW-1185">Reference proteome</keyword>
<dbReference type="RefSeq" id="WP_345321667.1">
    <property type="nucleotide sequence ID" value="NZ_BAABGA010000029.1"/>
</dbReference>
<dbReference type="InterPro" id="IPR006543">
    <property type="entry name" value="Histidinol-phos"/>
</dbReference>
<dbReference type="PIRSF" id="PIRSF004682">
    <property type="entry name" value="GmhB"/>
    <property type="match status" value="1"/>
</dbReference>
<dbReference type="Pfam" id="PF13242">
    <property type="entry name" value="Hydrolase_like"/>
    <property type="match status" value="1"/>
</dbReference>
<evidence type="ECO:0000256" key="6">
    <source>
        <dbReference type="ARBA" id="ARBA00031828"/>
    </source>
</evidence>
<evidence type="ECO:0000256" key="7">
    <source>
        <dbReference type="PIRNR" id="PIRNR004682"/>
    </source>
</evidence>
<comment type="caution">
    <text evidence="8">The sequence shown here is derived from an EMBL/GenBank/DDBJ whole genome shotgun (WGS) entry which is preliminary data.</text>
</comment>
<reference evidence="9" key="1">
    <citation type="journal article" date="2019" name="Int. J. Syst. Evol. Microbiol.">
        <title>The Global Catalogue of Microorganisms (GCM) 10K type strain sequencing project: providing services to taxonomists for standard genome sequencing and annotation.</title>
        <authorList>
            <consortium name="The Broad Institute Genomics Platform"/>
            <consortium name="The Broad Institute Genome Sequencing Center for Infectious Disease"/>
            <person name="Wu L."/>
            <person name="Ma J."/>
        </authorList>
    </citation>
    <scope>NUCLEOTIDE SEQUENCE [LARGE SCALE GENOMIC DNA]</scope>
    <source>
        <strain evidence="9">JCM 17759</strain>
    </source>
</reference>
<name>A0ABP8MMI0_9BACT</name>
<dbReference type="NCBIfam" id="TIGR01656">
    <property type="entry name" value="Histidinol-ppas"/>
    <property type="match status" value="1"/>
</dbReference>
<evidence type="ECO:0000256" key="3">
    <source>
        <dbReference type="ARBA" id="ARBA00022723"/>
    </source>
</evidence>
<gene>
    <name evidence="8" type="primary">gmhB</name>
    <name evidence="8" type="ORF">GCM10023156_20260</name>
</gene>
<keyword evidence="2 7" id="KW-0963">Cytoplasm</keyword>
<organism evidence="8 9">
    <name type="scientific">Novipirellula rosea</name>
    <dbReference type="NCBI Taxonomy" id="1031540"/>
    <lineage>
        <taxon>Bacteria</taxon>
        <taxon>Pseudomonadati</taxon>
        <taxon>Planctomycetota</taxon>
        <taxon>Planctomycetia</taxon>
        <taxon>Pirellulales</taxon>
        <taxon>Pirellulaceae</taxon>
        <taxon>Novipirellula</taxon>
    </lineage>
</organism>
<dbReference type="PANTHER" id="PTHR42891">
    <property type="entry name" value="D-GLYCERO-BETA-D-MANNO-HEPTOSE-1,7-BISPHOSPHATE 7-PHOSPHATASE"/>
    <property type="match status" value="1"/>
</dbReference>
<accession>A0ABP8MMI0</accession>
<dbReference type="InterPro" id="IPR036412">
    <property type="entry name" value="HAD-like_sf"/>
</dbReference>
<dbReference type="Proteomes" id="UP001500840">
    <property type="component" value="Unassembled WGS sequence"/>
</dbReference>
<dbReference type="CDD" id="cd07503">
    <property type="entry name" value="HAD_HisB-N"/>
    <property type="match status" value="1"/>
</dbReference>